<dbReference type="GO" id="GO:0005886">
    <property type="term" value="C:plasma membrane"/>
    <property type="evidence" value="ECO:0007669"/>
    <property type="project" value="UniProtKB-SubCell"/>
</dbReference>
<feature type="transmembrane region" description="Helical" evidence="6">
    <location>
        <begin position="244"/>
        <end position="263"/>
    </location>
</feature>
<evidence type="ECO:0000256" key="2">
    <source>
        <dbReference type="ARBA" id="ARBA00022475"/>
    </source>
</evidence>
<feature type="transmembrane region" description="Helical" evidence="6">
    <location>
        <begin position="390"/>
        <end position="412"/>
    </location>
</feature>
<name>A0A8J3VNS9_9ACTN</name>
<dbReference type="AlphaFoldDB" id="A0A8J3VNS9"/>
<evidence type="ECO:0000256" key="1">
    <source>
        <dbReference type="ARBA" id="ARBA00004651"/>
    </source>
</evidence>
<comment type="caution">
    <text evidence="7">The sequence shown here is derived from an EMBL/GenBank/DDBJ whole genome shotgun (WGS) entry which is preliminary data.</text>
</comment>
<feature type="transmembrane region" description="Helical" evidence="6">
    <location>
        <begin position="366"/>
        <end position="383"/>
    </location>
</feature>
<keyword evidence="4 6" id="KW-1133">Transmembrane helix</keyword>
<accession>A0A8J3VNS9</accession>
<organism evidence="7 8">
    <name type="scientific">Rugosimonospora africana</name>
    <dbReference type="NCBI Taxonomy" id="556532"/>
    <lineage>
        <taxon>Bacteria</taxon>
        <taxon>Bacillati</taxon>
        <taxon>Actinomycetota</taxon>
        <taxon>Actinomycetes</taxon>
        <taxon>Micromonosporales</taxon>
        <taxon>Micromonosporaceae</taxon>
        <taxon>Rugosimonospora</taxon>
    </lineage>
</organism>
<evidence type="ECO:0000256" key="6">
    <source>
        <dbReference type="SAM" id="Phobius"/>
    </source>
</evidence>
<dbReference type="InterPro" id="IPR036259">
    <property type="entry name" value="MFS_trans_sf"/>
</dbReference>
<dbReference type="SUPFAM" id="SSF103473">
    <property type="entry name" value="MFS general substrate transporter"/>
    <property type="match status" value="1"/>
</dbReference>
<keyword evidence="3 6" id="KW-0812">Transmembrane</keyword>
<feature type="transmembrane region" description="Helical" evidence="6">
    <location>
        <begin position="73"/>
        <end position="96"/>
    </location>
</feature>
<dbReference type="RefSeq" id="WP_203916874.1">
    <property type="nucleotide sequence ID" value="NZ_BONZ01000013.1"/>
</dbReference>
<feature type="transmembrane region" description="Helical" evidence="6">
    <location>
        <begin position="102"/>
        <end position="122"/>
    </location>
</feature>
<gene>
    <name evidence="7" type="ORF">Raf01_13690</name>
</gene>
<dbReference type="Gene3D" id="1.20.1250.20">
    <property type="entry name" value="MFS general substrate transporter like domains"/>
    <property type="match status" value="1"/>
</dbReference>
<protein>
    <submittedName>
        <fullName evidence="7">MFS transporter</fullName>
    </submittedName>
</protein>
<evidence type="ECO:0000313" key="8">
    <source>
        <dbReference type="Proteomes" id="UP000642748"/>
    </source>
</evidence>
<reference evidence="7" key="1">
    <citation type="submission" date="2021-01" db="EMBL/GenBank/DDBJ databases">
        <title>Whole genome shotgun sequence of Rugosimonospora africana NBRC 104875.</title>
        <authorList>
            <person name="Komaki H."/>
            <person name="Tamura T."/>
        </authorList>
    </citation>
    <scope>NUCLEOTIDE SEQUENCE</scope>
    <source>
        <strain evidence="7">NBRC 104875</strain>
    </source>
</reference>
<feature type="transmembrane region" description="Helical" evidence="6">
    <location>
        <begin position="303"/>
        <end position="321"/>
    </location>
</feature>
<evidence type="ECO:0000256" key="5">
    <source>
        <dbReference type="ARBA" id="ARBA00023136"/>
    </source>
</evidence>
<feature type="transmembrane region" description="Helical" evidence="6">
    <location>
        <begin position="269"/>
        <end position="291"/>
    </location>
</feature>
<sequence>MRSRGFRRLLAVRLISQLGDGAFQAALAGSLLFNPQQATDALSVASGFAVLLLPYSVIGPYVGVVLDRWSRRTVIFTANLIRAVLVLPAALLIWWGQEDVPYILLALLIIGINRLFLSGLSASMPHVVPENRLVTANALASTLGTLIYSLGLGLAALVLEVTMHKDFHGYGVLAVAGAAGYAASALLARYSFGCDELGPDDACRQGTFVRALVDVATGTVAGLRHLASRRTAGYAMLGQSLHRGLYGVLTLATLLLYRHYFYGGDSGKALAGLAQIVVAGGFGSLLGAFITPRVVRLIGGHRWIAVLFAGSGIMVLLGLPFQPALLVVATFGVNIASQGTKIVVDTSLQRECADEYRGRVFSVNDTTFNLFFVVGLFIAALTLPGNGHSIPAIALVSGGYLALAGWYALAAIRGPLAVASG</sequence>
<evidence type="ECO:0000256" key="4">
    <source>
        <dbReference type="ARBA" id="ARBA00022989"/>
    </source>
</evidence>
<dbReference type="Pfam" id="PF07690">
    <property type="entry name" value="MFS_1"/>
    <property type="match status" value="1"/>
</dbReference>
<dbReference type="EMBL" id="BONZ01000013">
    <property type="protein sequence ID" value="GIH13197.1"/>
    <property type="molecule type" value="Genomic_DNA"/>
</dbReference>
<dbReference type="PANTHER" id="PTHR23513:SF17">
    <property type="entry name" value="MEMBRANE PROTEIN"/>
    <property type="match status" value="1"/>
</dbReference>
<dbReference type="Proteomes" id="UP000642748">
    <property type="component" value="Unassembled WGS sequence"/>
</dbReference>
<keyword evidence="8" id="KW-1185">Reference proteome</keyword>
<comment type="subcellular location">
    <subcellularLocation>
        <location evidence="1">Cell membrane</location>
        <topology evidence="1">Multi-pass membrane protein</topology>
    </subcellularLocation>
</comment>
<feature type="transmembrane region" description="Helical" evidence="6">
    <location>
        <begin position="170"/>
        <end position="188"/>
    </location>
</feature>
<dbReference type="CDD" id="cd06173">
    <property type="entry name" value="MFS_MefA_like"/>
    <property type="match status" value="1"/>
</dbReference>
<dbReference type="InterPro" id="IPR011701">
    <property type="entry name" value="MFS"/>
</dbReference>
<feature type="transmembrane region" description="Helical" evidence="6">
    <location>
        <begin position="134"/>
        <end position="158"/>
    </location>
</feature>
<dbReference type="PANTHER" id="PTHR23513">
    <property type="entry name" value="INTEGRAL MEMBRANE EFFLUX PROTEIN-RELATED"/>
    <property type="match status" value="1"/>
</dbReference>
<proteinExistence type="predicted"/>
<evidence type="ECO:0000256" key="3">
    <source>
        <dbReference type="ARBA" id="ARBA00022692"/>
    </source>
</evidence>
<keyword evidence="2" id="KW-1003">Cell membrane</keyword>
<dbReference type="GO" id="GO:0022857">
    <property type="term" value="F:transmembrane transporter activity"/>
    <property type="evidence" value="ECO:0007669"/>
    <property type="project" value="InterPro"/>
</dbReference>
<feature type="transmembrane region" description="Helical" evidence="6">
    <location>
        <begin position="44"/>
        <end position="66"/>
    </location>
</feature>
<evidence type="ECO:0000313" key="7">
    <source>
        <dbReference type="EMBL" id="GIH13197.1"/>
    </source>
</evidence>
<keyword evidence="5 6" id="KW-0472">Membrane</keyword>